<proteinExistence type="predicted"/>
<evidence type="ECO:0000313" key="1">
    <source>
        <dbReference type="EMBL" id="KAJ6769557.1"/>
    </source>
</evidence>
<dbReference type="EMBL" id="JAPFFK010000003">
    <property type="protein sequence ID" value="KAJ6769557.1"/>
    <property type="molecule type" value="Genomic_DNA"/>
</dbReference>
<organism evidence="1 2">
    <name type="scientific">Salix purpurea</name>
    <name type="common">Purple osier willow</name>
    <dbReference type="NCBI Taxonomy" id="77065"/>
    <lineage>
        <taxon>Eukaryota</taxon>
        <taxon>Viridiplantae</taxon>
        <taxon>Streptophyta</taxon>
        <taxon>Embryophyta</taxon>
        <taxon>Tracheophyta</taxon>
        <taxon>Spermatophyta</taxon>
        <taxon>Magnoliopsida</taxon>
        <taxon>eudicotyledons</taxon>
        <taxon>Gunneridae</taxon>
        <taxon>Pentapetalae</taxon>
        <taxon>rosids</taxon>
        <taxon>fabids</taxon>
        <taxon>Malpighiales</taxon>
        <taxon>Salicaceae</taxon>
        <taxon>Saliceae</taxon>
        <taxon>Salix</taxon>
    </lineage>
</organism>
<dbReference type="AlphaFoldDB" id="A0A9Q1AFS8"/>
<protein>
    <submittedName>
        <fullName evidence="1">Uncharacterized protein</fullName>
    </submittedName>
</protein>
<reference evidence="1" key="2">
    <citation type="journal article" date="2023" name="Int. J. Mol. Sci.">
        <title>De Novo Assembly and Annotation of 11 Diverse Shrub Willow (Salix) Genomes Reveals Novel Gene Organization in Sex-Linked Regions.</title>
        <authorList>
            <person name="Hyden B."/>
            <person name="Feng K."/>
            <person name="Yates T.B."/>
            <person name="Jawdy S."/>
            <person name="Cereghino C."/>
            <person name="Smart L.B."/>
            <person name="Muchero W."/>
        </authorList>
    </citation>
    <scope>NUCLEOTIDE SEQUENCE</scope>
    <source>
        <tissue evidence="1">Shoot tip</tissue>
    </source>
</reference>
<comment type="caution">
    <text evidence="1">The sequence shown here is derived from an EMBL/GenBank/DDBJ whole genome shotgun (WGS) entry which is preliminary data.</text>
</comment>
<reference evidence="1" key="1">
    <citation type="submission" date="2022-11" db="EMBL/GenBank/DDBJ databases">
        <authorList>
            <person name="Hyden B.L."/>
            <person name="Feng K."/>
            <person name="Yates T."/>
            <person name="Jawdy S."/>
            <person name="Smart L.B."/>
            <person name="Muchero W."/>
        </authorList>
    </citation>
    <scope>NUCLEOTIDE SEQUENCE</scope>
    <source>
        <tissue evidence="1">Shoot tip</tissue>
    </source>
</reference>
<gene>
    <name evidence="1" type="ORF">OIU79_020412</name>
</gene>
<accession>A0A9Q1AFS8</accession>
<keyword evidence="2" id="KW-1185">Reference proteome</keyword>
<evidence type="ECO:0000313" key="2">
    <source>
        <dbReference type="Proteomes" id="UP001151532"/>
    </source>
</evidence>
<name>A0A9Q1AFS8_SALPP</name>
<sequence length="106" mass="12344">MGVYRIQRKRKVRFFETLESGVYNKAVCDILGWFLIGINSLGSGKIEDPVESEHLHHQRLNFSSINVINFDITEAISLWAIFSELRMEAFRFIHSWLCSHTIREGS</sequence>
<dbReference type="Proteomes" id="UP001151532">
    <property type="component" value="Chromosome 11"/>
</dbReference>